<keyword evidence="5 10" id="KW-0808">Transferase</keyword>
<dbReference type="AlphaFoldDB" id="A0A1I1KKY3"/>
<evidence type="ECO:0000256" key="2">
    <source>
        <dbReference type="ARBA" id="ARBA00004760"/>
    </source>
</evidence>
<dbReference type="Gene3D" id="3.90.550.10">
    <property type="entry name" value="Spore Coat Polysaccharide Biosynthesis Protein SpsA, Chain A"/>
    <property type="match status" value="1"/>
</dbReference>
<dbReference type="GO" id="GO:0016020">
    <property type="term" value="C:membrane"/>
    <property type="evidence" value="ECO:0007669"/>
    <property type="project" value="UniProtKB-SubCell"/>
</dbReference>
<reference evidence="11" key="1">
    <citation type="submission" date="2016-10" db="EMBL/GenBank/DDBJ databases">
        <authorList>
            <person name="Varghese N."/>
            <person name="Submissions S."/>
        </authorList>
    </citation>
    <scope>NUCLEOTIDE SEQUENCE [LARGE SCALE GENOMIC DNA]</scope>
    <source>
        <strain evidence="11">DSM 13078</strain>
    </source>
</reference>
<dbReference type="EMBL" id="FOKW01000012">
    <property type="protein sequence ID" value="SFC61536.1"/>
    <property type="molecule type" value="Genomic_DNA"/>
</dbReference>
<dbReference type="GO" id="GO:0016757">
    <property type="term" value="F:glycosyltransferase activity"/>
    <property type="evidence" value="ECO:0007669"/>
    <property type="project" value="UniProtKB-KW"/>
</dbReference>
<sequence>MASVILPTFEWTTSCEQLAGQLEPADELLVVCDSEDDPVASADLPEESRLLVAGEPEGCSGKANAVALALEHASQDRIVLTDDDVERDEEWLATIKRLGEEHGTVTAIPVFYSEDYPFKLLEPLCIVVASFVVDWTNWVTWGGGVTFDRREIDLEGYIADLRRTVSDDALLAEYTDDVVASRELVDPVRVPGGPRVTYERVTRFVTIFYRFAPRRTLAILGIFLAVVAAGLVAPLLVAVSVTSLARDRYRALGVERKTWLFAVPSLLLAPLFGIAGIVRPTFVWGGRRYRWPDTFDVTVVENETE</sequence>
<evidence type="ECO:0000256" key="6">
    <source>
        <dbReference type="ARBA" id="ARBA00022692"/>
    </source>
</evidence>
<feature type="transmembrane region" description="Helical" evidence="9">
    <location>
        <begin position="259"/>
        <end position="278"/>
    </location>
</feature>
<dbReference type="Pfam" id="PF13506">
    <property type="entry name" value="Glyco_transf_21"/>
    <property type="match status" value="1"/>
</dbReference>
<evidence type="ECO:0000256" key="9">
    <source>
        <dbReference type="SAM" id="Phobius"/>
    </source>
</evidence>
<dbReference type="InterPro" id="IPR029044">
    <property type="entry name" value="Nucleotide-diphossugar_trans"/>
</dbReference>
<evidence type="ECO:0000256" key="7">
    <source>
        <dbReference type="ARBA" id="ARBA00022989"/>
    </source>
</evidence>
<feature type="transmembrane region" description="Helical" evidence="9">
    <location>
        <begin position="217"/>
        <end position="239"/>
    </location>
</feature>
<evidence type="ECO:0000256" key="1">
    <source>
        <dbReference type="ARBA" id="ARBA00004141"/>
    </source>
</evidence>
<protein>
    <submittedName>
        <fullName evidence="10">Glycosyltransferase involved in cell wall bisynthesis</fullName>
    </submittedName>
</protein>
<dbReference type="Proteomes" id="UP000199161">
    <property type="component" value="Unassembled WGS sequence"/>
</dbReference>
<dbReference type="RefSeq" id="WP_089789545.1">
    <property type="nucleotide sequence ID" value="NZ_FOKW01000012.1"/>
</dbReference>
<keyword evidence="8 9" id="KW-0472">Membrane</keyword>
<keyword evidence="4" id="KW-0328">Glycosyltransferase</keyword>
<keyword evidence="7 9" id="KW-1133">Transmembrane helix</keyword>
<keyword evidence="11" id="KW-1185">Reference proteome</keyword>
<comment type="pathway">
    <text evidence="2">Lipid metabolism; sphingolipid metabolism.</text>
</comment>
<evidence type="ECO:0000256" key="8">
    <source>
        <dbReference type="ARBA" id="ARBA00023136"/>
    </source>
</evidence>
<dbReference type="SUPFAM" id="SSF53448">
    <property type="entry name" value="Nucleotide-diphospho-sugar transferases"/>
    <property type="match status" value="1"/>
</dbReference>
<gene>
    <name evidence="10" type="ORF">SAMN05444422_11226</name>
</gene>
<name>A0A1I1KKY3_NATHA</name>
<accession>A0A1I1KKY3</accession>
<evidence type="ECO:0000256" key="4">
    <source>
        <dbReference type="ARBA" id="ARBA00022676"/>
    </source>
</evidence>
<keyword evidence="6 9" id="KW-0812">Transmembrane</keyword>
<evidence type="ECO:0000256" key="5">
    <source>
        <dbReference type="ARBA" id="ARBA00022679"/>
    </source>
</evidence>
<dbReference type="OrthoDB" id="27596at2157"/>
<evidence type="ECO:0000313" key="11">
    <source>
        <dbReference type="Proteomes" id="UP000199161"/>
    </source>
</evidence>
<dbReference type="CDD" id="cd00761">
    <property type="entry name" value="Glyco_tranf_GTA_type"/>
    <property type="match status" value="1"/>
</dbReference>
<proteinExistence type="predicted"/>
<evidence type="ECO:0000256" key="3">
    <source>
        <dbReference type="ARBA" id="ARBA00004991"/>
    </source>
</evidence>
<comment type="subcellular location">
    <subcellularLocation>
        <location evidence="1">Membrane</location>
        <topology evidence="1">Multi-pass membrane protein</topology>
    </subcellularLocation>
</comment>
<organism evidence="10 11">
    <name type="scientific">Natronobacterium haloterrestre</name>
    <name type="common">Halobiforma haloterrestris</name>
    <dbReference type="NCBI Taxonomy" id="148448"/>
    <lineage>
        <taxon>Archaea</taxon>
        <taxon>Methanobacteriati</taxon>
        <taxon>Methanobacteriota</taxon>
        <taxon>Stenosarchaea group</taxon>
        <taxon>Halobacteria</taxon>
        <taxon>Halobacteriales</taxon>
        <taxon>Natrialbaceae</taxon>
        <taxon>Natronobacterium</taxon>
    </lineage>
</organism>
<dbReference type="InterPro" id="IPR025993">
    <property type="entry name" value="Ceramide_glucosylTrfase"/>
</dbReference>
<comment type="pathway">
    <text evidence="3">Sphingolipid metabolism.</text>
</comment>
<evidence type="ECO:0000313" key="10">
    <source>
        <dbReference type="EMBL" id="SFC61536.1"/>
    </source>
</evidence>